<sequence length="233" mass="27457">MKALRLKLFQETACYKKPFASKVAETYPLPPYSTVKGMIHALLRADRFIPMRLSVQGEYEAKLLDYQRHYFFKKRDVAAFPLILDGIQDESFSYDANEITTMPIYTHLLYRVDLLIHVEAEKEVLERVIHAIETGENHYSLGRWEDLVRIDEYKIVQVDELDEEKDLRYYAYIPHHLLDIDIKHIPYELPWKYEVVNGVRKWEKVNVGYVRKGTTAPEGACIDEDGELVFFHL</sequence>
<evidence type="ECO:0000313" key="2">
    <source>
        <dbReference type="EMBL" id="KJE28586.1"/>
    </source>
</evidence>
<comment type="caution">
    <text evidence="2">The sequence shown here is derived from an EMBL/GenBank/DDBJ whole genome shotgun (WGS) entry which is preliminary data.</text>
</comment>
<dbReference type="OrthoDB" id="9782505at2"/>
<accession>A0A0D8BWK6</accession>
<dbReference type="InterPro" id="IPR013422">
    <property type="entry name" value="CRISPR-assoc_prot_Cas5_N"/>
</dbReference>
<dbReference type="Pfam" id="PF09704">
    <property type="entry name" value="Cas_Cas5d"/>
    <property type="match status" value="1"/>
</dbReference>
<reference evidence="2 3" key="1">
    <citation type="submission" date="2015-01" db="EMBL/GenBank/DDBJ databases">
        <authorList>
            <person name="Filippidou S."/>
            <person name="Jeanneret N."/>
            <person name="Russel-Delif L."/>
            <person name="Junier T."/>
            <person name="Wunderlin T."/>
            <person name="Molina V."/>
            <person name="Johnson S.L."/>
            <person name="Davenport K.W."/>
            <person name="Chain P.S."/>
            <person name="Dorador C."/>
            <person name="Junier P."/>
        </authorList>
    </citation>
    <scope>NUCLEOTIDE SEQUENCE [LARGE SCALE GENOMIC DNA]</scope>
    <source>
        <strain evidence="2 3">Et7/4</strain>
    </source>
</reference>
<dbReference type="EMBL" id="JYBP01000003">
    <property type="protein sequence ID" value="KJE28586.1"/>
    <property type="molecule type" value="Genomic_DNA"/>
</dbReference>
<dbReference type="InterPro" id="IPR021124">
    <property type="entry name" value="CRISPR-assoc_prot_Cas5"/>
</dbReference>
<dbReference type="GO" id="GO:0051607">
    <property type="term" value="P:defense response to virus"/>
    <property type="evidence" value="ECO:0007669"/>
    <property type="project" value="UniProtKB-KW"/>
</dbReference>
<dbReference type="AlphaFoldDB" id="A0A0D8BWK6"/>
<keyword evidence="1" id="KW-0051">Antiviral defense</keyword>
<dbReference type="Proteomes" id="UP000032522">
    <property type="component" value="Unassembled WGS sequence"/>
</dbReference>
<evidence type="ECO:0000256" key="1">
    <source>
        <dbReference type="ARBA" id="ARBA00023118"/>
    </source>
</evidence>
<dbReference type="GO" id="GO:0043571">
    <property type="term" value="P:maintenance of CRISPR repeat elements"/>
    <property type="evidence" value="ECO:0007669"/>
    <property type="project" value="InterPro"/>
</dbReference>
<proteinExistence type="predicted"/>
<dbReference type="NCBIfam" id="TIGR02593">
    <property type="entry name" value="CRISPR_cas5"/>
    <property type="match status" value="1"/>
</dbReference>
<dbReference type="RefSeq" id="WP_041468334.1">
    <property type="nucleotide sequence ID" value="NZ_JYBP01000003.1"/>
</dbReference>
<dbReference type="NCBIfam" id="TIGR01895">
    <property type="entry name" value="cas_Cas5t"/>
    <property type="match status" value="1"/>
</dbReference>
<evidence type="ECO:0000313" key="3">
    <source>
        <dbReference type="Proteomes" id="UP000032522"/>
    </source>
</evidence>
<dbReference type="PATRIC" id="fig|1462.6.peg.1066"/>
<protein>
    <submittedName>
        <fullName evidence="2">CRISPR-associated Cas5 domain protein</fullName>
    </submittedName>
</protein>
<dbReference type="InterPro" id="IPR013337">
    <property type="entry name" value="CRISPR-assoc_prot_Cas5_Tneap"/>
</dbReference>
<organism evidence="2 3">
    <name type="scientific">Geobacillus kaustophilus</name>
    <dbReference type="NCBI Taxonomy" id="1462"/>
    <lineage>
        <taxon>Bacteria</taxon>
        <taxon>Bacillati</taxon>
        <taxon>Bacillota</taxon>
        <taxon>Bacilli</taxon>
        <taxon>Bacillales</taxon>
        <taxon>Anoxybacillaceae</taxon>
        <taxon>Geobacillus</taxon>
        <taxon>Geobacillus thermoleovorans group</taxon>
    </lineage>
</organism>
<name>A0A0D8BWK6_GEOKU</name>
<gene>
    <name evidence="2" type="primary">cas5</name>
    <name evidence="2" type="ORF">LG52_909</name>
</gene>